<dbReference type="EMBL" id="CAUOFW020000447">
    <property type="protein sequence ID" value="CAK9134395.1"/>
    <property type="molecule type" value="Genomic_DNA"/>
</dbReference>
<accession>A0ABC8QPE9</accession>
<sequence>MTWMVLEAANHRGLHDSVADQLFLILVFSGSQDTSDSVYYEFECPKQVLLLKSFYVGGIYRTAMLAKFSSSSLMEKTQMMKINRSKRVKTSCYLFLGSPWPTCISIGRNFESCYGVL</sequence>
<evidence type="ECO:0000313" key="1">
    <source>
        <dbReference type="EMBL" id="CAK9134395.1"/>
    </source>
</evidence>
<keyword evidence="2" id="KW-1185">Reference proteome</keyword>
<proteinExistence type="predicted"/>
<protein>
    <submittedName>
        <fullName evidence="1">Uncharacterized protein</fullName>
    </submittedName>
</protein>
<comment type="caution">
    <text evidence="1">The sequence shown here is derived from an EMBL/GenBank/DDBJ whole genome shotgun (WGS) entry which is preliminary data.</text>
</comment>
<dbReference type="Proteomes" id="UP001642360">
    <property type="component" value="Unassembled WGS sequence"/>
</dbReference>
<dbReference type="AlphaFoldDB" id="A0ABC8QPE9"/>
<organism evidence="1 2">
    <name type="scientific">Ilex paraguariensis</name>
    <name type="common">yerba mate</name>
    <dbReference type="NCBI Taxonomy" id="185542"/>
    <lineage>
        <taxon>Eukaryota</taxon>
        <taxon>Viridiplantae</taxon>
        <taxon>Streptophyta</taxon>
        <taxon>Embryophyta</taxon>
        <taxon>Tracheophyta</taxon>
        <taxon>Spermatophyta</taxon>
        <taxon>Magnoliopsida</taxon>
        <taxon>eudicotyledons</taxon>
        <taxon>Gunneridae</taxon>
        <taxon>Pentapetalae</taxon>
        <taxon>asterids</taxon>
        <taxon>campanulids</taxon>
        <taxon>Aquifoliales</taxon>
        <taxon>Aquifoliaceae</taxon>
        <taxon>Ilex</taxon>
    </lineage>
</organism>
<gene>
    <name evidence="1" type="ORF">ILEXP_LOCUS1327</name>
</gene>
<name>A0ABC8QPE9_9AQUA</name>
<evidence type="ECO:0000313" key="2">
    <source>
        <dbReference type="Proteomes" id="UP001642360"/>
    </source>
</evidence>
<reference evidence="1 2" key="1">
    <citation type="submission" date="2024-02" db="EMBL/GenBank/DDBJ databases">
        <authorList>
            <person name="Vignale AGUSTIN F."/>
            <person name="Sosa J E."/>
            <person name="Modenutti C."/>
        </authorList>
    </citation>
    <scope>NUCLEOTIDE SEQUENCE [LARGE SCALE GENOMIC DNA]</scope>
</reference>